<keyword evidence="3" id="KW-0732">Signal</keyword>
<feature type="transmembrane region" description="Helical" evidence="6">
    <location>
        <begin position="286"/>
        <end position="311"/>
    </location>
</feature>
<name>A0AA41VZN8_PAPNU</name>
<feature type="non-terminal residue" evidence="8">
    <location>
        <position position="323"/>
    </location>
</feature>
<keyword evidence="6" id="KW-0472">Membrane</keyword>
<evidence type="ECO:0000259" key="7">
    <source>
        <dbReference type="PROSITE" id="PS51473"/>
    </source>
</evidence>
<keyword evidence="6" id="KW-1133">Transmembrane helix</keyword>
<sequence length="323" mass="35942">MIVGNNNMSCFTLLSIRLIYLFTLSKIIPYTTVQAQQYRFHICLGANYTTNSTYQTNLNLLLPLLSSADASKIENGYYNDTVGRNSSDTVYGSLQCRGDASLEACQICAQRGTEQINKMAGCPNSKQAIIWYDTCMLRYSNIDYFNIMQEMPAFYLSNLKDISNPDQFRPILDAFMHRLVKEALTIAGSPKFVAGETKFTNTTKVYGYVQCTEDISASDCYRCLLGAISELPDCCDAKQGGQILTPSCILRFELYPLFQSMNTPSPPPSSTNTTTPNTNGNNSSVLLVRIIVPSVIAILSVSAISFWFFCFQRKKGQSEHLVG</sequence>
<evidence type="ECO:0000256" key="6">
    <source>
        <dbReference type="SAM" id="Phobius"/>
    </source>
</evidence>
<dbReference type="EMBL" id="JAJJMA010327205">
    <property type="protein sequence ID" value="MCL7050381.1"/>
    <property type="molecule type" value="Genomic_DNA"/>
</dbReference>
<dbReference type="PANTHER" id="PTHR32411">
    <property type="entry name" value="CYSTEINE-RICH REPEAT SECRETORY PROTEIN 38-RELATED"/>
    <property type="match status" value="1"/>
</dbReference>
<accession>A0AA41VZN8</accession>
<dbReference type="PROSITE" id="PS51473">
    <property type="entry name" value="GNK2"/>
    <property type="match status" value="2"/>
</dbReference>
<comment type="similarity">
    <text evidence="5">Belongs to the cysteine-rich repeat secretory protein family.</text>
</comment>
<dbReference type="Gene3D" id="3.30.430.20">
    <property type="entry name" value="Gnk2 domain, C-X8-C-X2-C motif"/>
    <property type="match status" value="2"/>
</dbReference>
<evidence type="ECO:0000256" key="5">
    <source>
        <dbReference type="ARBA" id="ARBA00038515"/>
    </source>
</evidence>
<protein>
    <recommendedName>
        <fullName evidence="7">Gnk2-homologous domain-containing protein</fullName>
    </recommendedName>
</protein>
<evidence type="ECO:0000256" key="2">
    <source>
        <dbReference type="ARBA" id="ARBA00022525"/>
    </source>
</evidence>
<evidence type="ECO:0000313" key="9">
    <source>
        <dbReference type="Proteomes" id="UP001177140"/>
    </source>
</evidence>
<dbReference type="PANTHER" id="PTHR32411:SF43">
    <property type="entry name" value="CYSTEINE-RICH REPEAT SECRETORY PROTEIN 38"/>
    <property type="match status" value="1"/>
</dbReference>
<dbReference type="GO" id="GO:0005576">
    <property type="term" value="C:extracellular region"/>
    <property type="evidence" value="ECO:0007669"/>
    <property type="project" value="UniProtKB-SubCell"/>
</dbReference>
<proteinExistence type="inferred from homology"/>
<dbReference type="Proteomes" id="UP001177140">
    <property type="component" value="Unassembled WGS sequence"/>
</dbReference>
<keyword evidence="9" id="KW-1185">Reference proteome</keyword>
<evidence type="ECO:0000256" key="1">
    <source>
        <dbReference type="ARBA" id="ARBA00004613"/>
    </source>
</evidence>
<keyword evidence="2" id="KW-0964">Secreted</keyword>
<keyword evidence="4" id="KW-0677">Repeat</keyword>
<reference evidence="8" key="1">
    <citation type="submission" date="2022-03" db="EMBL/GenBank/DDBJ databases">
        <title>A functionally conserved STORR gene fusion in Papaver species that diverged 16.8 million years ago.</title>
        <authorList>
            <person name="Catania T."/>
        </authorList>
    </citation>
    <scope>NUCLEOTIDE SEQUENCE</scope>
    <source>
        <strain evidence="8">S-191538</strain>
    </source>
</reference>
<dbReference type="InterPro" id="IPR050581">
    <property type="entry name" value="CRR_secretory_protein"/>
</dbReference>
<evidence type="ECO:0000256" key="3">
    <source>
        <dbReference type="ARBA" id="ARBA00022729"/>
    </source>
</evidence>
<feature type="domain" description="Gnk2-homologous" evidence="7">
    <location>
        <begin position="36"/>
        <end position="144"/>
    </location>
</feature>
<evidence type="ECO:0000256" key="4">
    <source>
        <dbReference type="ARBA" id="ARBA00022737"/>
    </source>
</evidence>
<organism evidence="8 9">
    <name type="scientific">Papaver nudicaule</name>
    <name type="common">Iceland poppy</name>
    <dbReference type="NCBI Taxonomy" id="74823"/>
    <lineage>
        <taxon>Eukaryota</taxon>
        <taxon>Viridiplantae</taxon>
        <taxon>Streptophyta</taxon>
        <taxon>Embryophyta</taxon>
        <taxon>Tracheophyta</taxon>
        <taxon>Spermatophyta</taxon>
        <taxon>Magnoliopsida</taxon>
        <taxon>Ranunculales</taxon>
        <taxon>Papaveraceae</taxon>
        <taxon>Papaveroideae</taxon>
        <taxon>Papaver</taxon>
    </lineage>
</organism>
<comment type="caution">
    <text evidence="8">The sequence shown here is derived from an EMBL/GenBank/DDBJ whole genome shotgun (WGS) entry which is preliminary data.</text>
</comment>
<dbReference type="AlphaFoldDB" id="A0AA41VZN8"/>
<keyword evidence="6" id="KW-0812">Transmembrane</keyword>
<evidence type="ECO:0000313" key="8">
    <source>
        <dbReference type="EMBL" id="MCL7050381.1"/>
    </source>
</evidence>
<dbReference type="InterPro" id="IPR038408">
    <property type="entry name" value="GNK2_sf"/>
</dbReference>
<feature type="domain" description="Gnk2-homologous" evidence="7">
    <location>
        <begin position="150"/>
        <end position="257"/>
    </location>
</feature>
<gene>
    <name evidence="8" type="ORF">MKW94_004879</name>
</gene>
<dbReference type="CDD" id="cd23509">
    <property type="entry name" value="Gnk2-like"/>
    <property type="match status" value="2"/>
</dbReference>
<comment type="subcellular location">
    <subcellularLocation>
        <location evidence="1">Secreted</location>
    </subcellularLocation>
</comment>
<dbReference type="FunFam" id="3.30.430.20:FF:000002">
    <property type="entry name" value="Cysteine-rich receptor-like protein kinase 10"/>
    <property type="match status" value="1"/>
</dbReference>
<dbReference type="InterPro" id="IPR002902">
    <property type="entry name" value="GNK2"/>
</dbReference>
<dbReference type="Pfam" id="PF01657">
    <property type="entry name" value="Stress-antifung"/>
    <property type="match status" value="2"/>
</dbReference>